<dbReference type="Proteomes" id="UP000232229">
    <property type="component" value="Chromosome"/>
</dbReference>
<dbReference type="PANTHER" id="PTHR47559:SF1">
    <property type="entry name" value="OS03G0844900 PROTEIN"/>
    <property type="match status" value="1"/>
</dbReference>
<dbReference type="Pfam" id="PF00575">
    <property type="entry name" value="S1"/>
    <property type="match status" value="1"/>
</dbReference>
<dbReference type="InterPro" id="IPR052757">
    <property type="entry name" value="Ribosomal_protein_S1"/>
</dbReference>
<accession>A0A249SNC8</accession>
<organism evidence="2 3">
    <name type="scientific">Mesoplasma chauliocola</name>
    <dbReference type="NCBI Taxonomy" id="216427"/>
    <lineage>
        <taxon>Bacteria</taxon>
        <taxon>Bacillati</taxon>
        <taxon>Mycoplasmatota</taxon>
        <taxon>Mollicutes</taxon>
        <taxon>Entomoplasmatales</taxon>
        <taxon>Entomoplasmataceae</taxon>
        <taxon>Mesoplasma</taxon>
    </lineage>
</organism>
<evidence type="ECO:0000313" key="2">
    <source>
        <dbReference type="EMBL" id="ASZ09103.1"/>
    </source>
</evidence>
<protein>
    <recommendedName>
        <fullName evidence="1">S1 motif domain-containing protein</fullName>
    </recommendedName>
</protein>
<evidence type="ECO:0000313" key="3">
    <source>
        <dbReference type="Proteomes" id="UP000232229"/>
    </source>
</evidence>
<dbReference type="InterPro" id="IPR012340">
    <property type="entry name" value="NA-bd_OB-fold"/>
</dbReference>
<sequence length="78" mass="8620">MNKVISVKVSDIAPFGAFAIFELDGKQYKGLIHISEIANTFVNDINDFVKIGQDVEVLILELNDEKAQAKLSIKKVNA</sequence>
<evidence type="ECO:0000259" key="1">
    <source>
        <dbReference type="PROSITE" id="PS50126"/>
    </source>
</evidence>
<dbReference type="GO" id="GO:0003676">
    <property type="term" value="F:nucleic acid binding"/>
    <property type="evidence" value="ECO:0007669"/>
    <property type="project" value="InterPro"/>
</dbReference>
<dbReference type="SMART" id="SM00316">
    <property type="entry name" value="S1"/>
    <property type="match status" value="1"/>
</dbReference>
<dbReference type="Gene3D" id="2.40.50.140">
    <property type="entry name" value="Nucleic acid-binding proteins"/>
    <property type="match status" value="1"/>
</dbReference>
<dbReference type="PROSITE" id="PS50126">
    <property type="entry name" value="S1"/>
    <property type="match status" value="1"/>
</dbReference>
<keyword evidence="3" id="KW-1185">Reference proteome</keyword>
<feature type="domain" description="S1 motif" evidence="1">
    <location>
        <begin position="2"/>
        <end position="74"/>
    </location>
</feature>
<reference evidence="2 3" key="1">
    <citation type="submission" date="2017-08" db="EMBL/GenBank/DDBJ databases">
        <title>Complete Genome Sequence of Mesoplasma chauliocola.</title>
        <authorList>
            <person name="Knight T.F.Jr."/>
            <person name="Citino T."/>
        </authorList>
    </citation>
    <scope>NUCLEOTIDE SEQUENCE [LARGE SCALE GENOMIC DNA]</scope>
    <source>
        <strain evidence="2 3">CHPA-2</strain>
    </source>
</reference>
<dbReference type="STRING" id="1336232.GCA_000518825_00339"/>
<dbReference type="EMBL" id="CP023173">
    <property type="protein sequence ID" value="ASZ09103.1"/>
    <property type="molecule type" value="Genomic_DNA"/>
</dbReference>
<proteinExistence type="predicted"/>
<dbReference type="SUPFAM" id="SSF50249">
    <property type="entry name" value="Nucleic acid-binding proteins"/>
    <property type="match status" value="1"/>
</dbReference>
<name>A0A249SNC8_9MOLU</name>
<dbReference type="KEGG" id="mchc:CK556_01875"/>
<dbReference type="InterPro" id="IPR003029">
    <property type="entry name" value="S1_domain"/>
</dbReference>
<dbReference type="PANTHER" id="PTHR47559">
    <property type="entry name" value="OS03G0844900 PROTEIN"/>
    <property type="match status" value="1"/>
</dbReference>
<gene>
    <name evidence="2" type="ORF">CK556_01875</name>
</gene>
<dbReference type="RefSeq" id="WP_095761514.1">
    <property type="nucleotide sequence ID" value="NZ_CP023173.1"/>
</dbReference>
<dbReference type="AlphaFoldDB" id="A0A249SNC8"/>